<reference evidence="1 2" key="1">
    <citation type="journal article" date="2011" name="Genome Biol.">
        <title>Comparative genome sequence analysis underscores mycoparasitism as the ancestral life style of Trichoderma.</title>
        <authorList>
            <person name="Kubicek C.P."/>
            <person name="Herrera-Estrella A."/>
            <person name="Seidl-Seiboth V."/>
            <person name="Martinez D.A."/>
            <person name="Druzhinina I.S."/>
            <person name="Thon M."/>
            <person name="Zeilinger S."/>
            <person name="Casas-Flores S."/>
            <person name="Horwitz B.A."/>
            <person name="Mukherjee P.K."/>
            <person name="Mukherjee M."/>
            <person name="Kredics L."/>
            <person name="Alcaraz L.D."/>
            <person name="Aerts A."/>
            <person name="Antal Z."/>
            <person name="Atanasova L."/>
            <person name="Cervantes-Badillo M.G."/>
            <person name="Challacombe J."/>
            <person name="Chertkov O."/>
            <person name="McCluskey K."/>
            <person name="Coulpier F."/>
            <person name="Deshpande N."/>
            <person name="von Doehren H."/>
            <person name="Ebbole D.J."/>
            <person name="Esquivel-Naranjo E.U."/>
            <person name="Fekete E."/>
            <person name="Flipphi M."/>
            <person name="Glaser F."/>
            <person name="Gomez-Rodriguez E.Y."/>
            <person name="Gruber S."/>
            <person name="Han C."/>
            <person name="Henrissat B."/>
            <person name="Hermosa R."/>
            <person name="Hernandez-Onate M."/>
            <person name="Karaffa L."/>
            <person name="Kosti I."/>
            <person name="Le Crom S."/>
            <person name="Lindquist E."/>
            <person name="Lucas S."/>
            <person name="Luebeck M."/>
            <person name="Luebeck P.S."/>
            <person name="Margeot A."/>
            <person name="Metz B."/>
            <person name="Misra M."/>
            <person name="Nevalainen H."/>
            <person name="Omann M."/>
            <person name="Packer N."/>
            <person name="Perrone G."/>
            <person name="Uresti-Rivera E.E."/>
            <person name="Salamov A."/>
            <person name="Schmoll M."/>
            <person name="Seiboth B."/>
            <person name="Shapiro H."/>
            <person name="Sukno S."/>
            <person name="Tamayo-Ramos J.A."/>
            <person name="Tisch D."/>
            <person name="Wiest A."/>
            <person name="Wilkinson H.H."/>
            <person name="Zhang M."/>
            <person name="Coutinho P.M."/>
            <person name="Kenerley C.M."/>
            <person name="Monte E."/>
            <person name="Baker S.E."/>
            <person name="Grigoriev I.V."/>
        </authorList>
    </citation>
    <scope>NUCLEOTIDE SEQUENCE [LARGE SCALE GENOMIC DNA]</scope>
    <source>
        <strain evidence="2">ATCC 20476 / IMI 206040</strain>
    </source>
</reference>
<dbReference type="EMBL" id="ABDG02000020">
    <property type="protein sequence ID" value="EHK47703.1"/>
    <property type="molecule type" value="Genomic_DNA"/>
</dbReference>
<dbReference type="Proteomes" id="UP000005426">
    <property type="component" value="Unassembled WGS sequence"/>
</dbReference>
<keyword evidence="2" id="KW-1185">Reference proteome</keyword>
<evidence type="ECO:0000313" key="2">
    <source>
        <dbReference type="Proteomes" id="UP000005426"/>
    </source>
</evidence>
<dbReference type="HOGENOM" id="CLU_2722554_0_0_1"/>
<organism evidence="1 2">
    <name type="scientific">Hypocrea atroviridis (strain ATCC 20476 / IMI 206040)</name>
    <name type="common">Trichoderma atroviride</name>
    <dbReference type="NCBI Taxonomy" id="452589"/>
    <lineage>
        <taxon>Eukaryota</taxon>
        <taxon>Fungi</taxon>
        <taxon>Dikarya</taxon>
        <taxon>Ascomycota</taxon>
        <taxon>Pezizomycotina</taxon>
        <taxon>Sordariomycetes</taxon>
        <taxon>Hypocreomycetidae</taxon>
        <taxon>Hypocreales</taxon>
        <taxon>Hypocreaceae</taxon>
        <taxon>Trichoderma</taxon>
    </lineage>
</organism>
<protein>
    <submittedName>
        <fullName evidence="1">Uncharacterized protein</fullName>
    </submittedName>
</protein>
<evidence type="ECO:0000313" key="1">
    <source>
        <dbReference type="EMBL" id="EHK47703.1"/>
    </source>
</evidence>
<gene>
    <name evidence="1" type="ORF">TRIATDRAFT_316728</name>
</gene>
<dbReference type="AlphaFoldDB" id="G9NNR2"/>
<name>G9NNR2_HYPAI</name>
<proteinExistence type="predicted"/>
<comment type="caution">
    <text evidence="1">The sequence shown here is derived from an EMBL/GenBank/DDBJ whole genome shotgun (WGS) entry which is preliminary data.</text>
</comment>
<sequence length="72" mass="8314">MEAMADIWQRKGTVACVLIRQDDLKKFETRFVPGEASAAQYEYEREDYMTHAAPYKPGSVSLTPYMRYFALA</sequence>
<accession>G9NNR2</accession>